<gene>
    <name evidence="1" type="primary">g7425</name>
    <name evidence="1" type="ORF">VP750_LOCUS6357</name>
</gene>
<organism evidence="1 2">
    <name type="scientific">Coccomyxa viridis</name>
    <dbReference type="NCBI Taxonomy" id="1274662"/>
    <lineage>
        <taxon>Eukaryota</taxon>
        <taxon>Viridiplantae</taxon>
        <taxon>Chlorophyta</taxon>
        <taxon>core chlorophytes</taxon>
        <taxon>Trebouxiophyceae</taxon>
        <taxon>Trebouxiophyceae incertae sedis</taxon>
        <taxon>Coccomyxaceae</taxon>
        <taxon>Coccomyxa</taxon>
    </lineage>
</organism>
<protein>
    <submittedName>
        <fullName evidence="1">G7425 protein</fullName>
    </submittedName>
</protein>
<evidence type="ECO:0000313" key="1">
    <source>
        <dbReference type="EMBL" id="CAL5224698.1"/>
    </source>
</evidence>
<sequence>MFHTGPDDNPLHDWGIPPDVRLWLMEKQRHIYLKEQVQQIYAELTDRKVCLTLAEGVLDAAEHQTSMQSCGPATATIVSRLSVRVAQLADAGVKAAQTVMFEMMVLENFEQRCAVLSEQVSSRRAEMTGKLHKMGYGVDDAPQDDQSIPEDIRTWLSKYKDHMDLKGRIEKLRADFIDQESADPPLHGRQKPHVDLKELVKGLAAELTNEPLASALLPAKLDDLPHATCHMTTLRSRRGIG</sequence>
<proteinExistence type="predicted"/>
<dbReference type="Proteomes" id="UP001497392">
    <property type="component" value="Unassembled WGS sequence"/>
</dbReference>
<accession>A0ABP1G2S0</accession>
<name>A0ABP1G2S0_9CHLO</name>
<dbReference type="EMBL" id="CAXHTA020000011">
    <property type="protein sequence ID" value="CAL5224698.1"/>
    <property type="molecule type" value="Genomic_DNA"/>
</dbReference>
<evidence type="ECO:0000313" key="2">
    <source>
        <dbReference type="Proteomes" id="UP001497392"/>
    </source>
</evidence>
<reference evidence="1 2" key="1">
    <citation type="submission" date="2024-06" db="EMBL/GenBank/DDBJ databases">
        <authorList>
            <person name="Kraege A."/>
            <person name="Thomma B."/>
        </authorList>
    </citation>
    <scope>NUCLEOTIDE SEQUENCE [LARGE SCALE GENOMIC DNA]</scope>
</reference>
<keyword evidence="2" id="KW-1185">Reference proteome</keyword>
<comment type="caution">
    <text evidence="1">The sequence shown here is derived from an EMBL/GenBank/DDBJ whole genome shotgun (WGS) entry which is preliminary data.</text>
</comment>